<feature type="transmembrane region" description="Helical" evidence="7">
    <location>
        <begin position="153"/>
        <end position="172"/>
    </location>
</feature>
<dbReference type="Pfam" id="PF07690">
    <property type="entry name" value="MFS_1"/>
    <property type="match status" value="1"/>
</dbReference>
<dbReference type="PANTHER" id="PTHR23517">
    <property type="entry name" value="RESISTANCE PROTEIN MDTM, PUTATIVE-RELATED-RELATED"/>
    <property type="match status" value="1"/>
</dbReference>
<feature type="transmembrane region" description="Helical" evidence="7">
    <location>
        <begin position="291"/>
        <end position="312"/>
    </location>
</feature>
<protein>
    <submittedName>
        <fullName evidence="9">MFS transporter</fullName>
    </submittedName>
</protein>
<feature type="transmembrane region" description="Helical" evidence="7">
    <location>
        <begin position="55"/>
        <end position="76"/>
    </location>
</feature>
<dbReference type="InterPro" id="IPR036259">
    <property type="entry name" value="MFS_trans_sf"/>
</dbReference>
<dbReference type="AlphaFoldDB" id="A0A833JBA1"/>
<dbReference type="GO" id="GO:0005886">
    <property type="term" value="C:plasma membrane"/>
    <property type="evidence" value="ECO:0007669"/>
    <property type="project" value="UniProtKB-SubCell"/>
</dbReference>
<evidence type="ECO:0000313" key="9">
    <source>
        <dbReference type="EMBL" id="KAB8028113.1"/>
    </source>
</evidence>
<keyword evidence="10" id="KW-1185">Reference proteome</keyword>
<evidence type="ECO:0000313" key="10">
    <source>
        <dbReference type="Proteomes" id="UP000442694"/>
    </source>
</evidence>
<evidence type="ECO:0000256" key="6">
    <source>
        <dbReference type="ARBA" id="ARBA00023136"/>
    </source>
</evidence>
<evidence type="ECO:0000256" key="4">
    <source>
        <dbReference type="ARBA" id="ARBA00022692"/>
    </source>
</evidence>
<dbReference type="EMBL" id="WFLN01000010">
    <property type="protein sequence ID" value="KAB8028113.1"/>
    <property type="molecule type" value="Genomic_DNA"/>
</dbReference>
<feature type="transmembrane region" description="Helical" evidence="7">
    <location>
        <begin position="85"/>
        <end position="107"/>
    </location>
</feature>
<dbReference type="InterPro" id="IPR011701">
    <property type="entry name" value="MFS"/>
</dbReference>
<keyword evidence="4 7" id="KW-0812">Transmembrane</keyword>
<dbReference type="SUPFAM" id="SSF103473">
    <property type="entry name" value="MFS general substrate transporter"/>
    <property type="match status" value="1"/>
</dbReference>
<sequence>MCIKGFFMFKYIFSLSPSITSILVGIFLQKMSTFMTLPFIAIFLANNTNLSPTKIGIIIGTAPLAGICSSFIGGYLSDKLGRKNILLLTVFTSTLILFSFFLATQIANMEIKIFTFTILCVFSGISSGVYEPVATAFLSDLAPPSLKGVIFQLRYFSLNFGAAIGPMIGLLLNSNGVGISFLYAGFLYIIYFSVFFILMKKNIHSVPTFSGKRHSFKESCSIIVHDKKMLYLILSCILIIFCYNQITTTFPQIMNQEVKNGIEYYSYFLTTNGILVILLQGSLYRVTRKIGLLKSLILGSALLAVGFLSLTINLNSIFILILSVILITSGEILVFPISNELIDTFAPPHMRGAYFGAASFKNLGSVLGPIWGGFLLTHLGSSFLFVSIAIISLIAPFICIAGQKEKGLSKLRV</sequence>
<feature type="domain" description="Major facilitator superfamily (MFS) profile" evidence="8">
    <location>
        <begin position="18"/>
        <end position="404"/>
    </location>
</feature>
<dbReference type="PROSITE" id="PS00216">
    <property type="entry name" value="SUGAR_TRANSPORT_1"/>
    <property type="match status" value="1"/>
</dbReference>
<dbReference type="Proteomes" id="UP000442694">
    <property type="component" value="Unassembled WGS sequence"/>
</dbReference>
<gene>
    <name evidence="9" type="ORF">GCL57_13765</name>
</gene>
<evidence type="ECO:0000259" key="8">
    <source>
        <dbReference type="PROSITE" id="PS50850"/>
    </source>
</evidence>
<evidence type="ECO:0000256" key="7">
    <source>
        <dbReference type="SAM" id="Phobius"/>
    </source>
</evidence>
<evidence type="ECO:0000256" key="3">
    <source>
        <dbReference type="ARBA" id="ARBA00022475"/>
    </source>
</evidence>
<dbReference type="CDD" id="cd17329">
    <property type="entry name" value="MFS_MdtH_MDR_like"/>
    <property type="match status" value="1"/>
</dbReference>
<dbReference type="Gene3D" id="1.20.1250.20">
    <property type="entry name" value="MFS general substrate transporter like domains"/>
    <property type="match status" value="1"/>
</dbReference>
<reference evidence="9 10" key="1">
    <citation type="submission" date="2019-10" db="EMBL/GenBank/DDBJ databases">
        <title>New genus of Silvanigrellaceae.</title>
        <authorList>
            <person name="Pitt A."/>
            <person name="Hahn M.W."/>
        </authorList>
    </citation>
    <scope>NUCLEOTIDE SEQUENCE [LARGE SCALE GENOMIC DNA]</scope>
    <source>
        <strain evidence="9 10">33A1-SZDP</strain>
    </source>
</reference>
<proteinExistence type="predicted"/>
<feature type="transmembrane region" description="Helical" evidence="7">
    <location>
        <begin position="354"/>
        <end position="376"/>
    </location>
</feature>
<feature type="transmembrane region" description="Helical" evidence="7">
    <location>
        <begin position="178"/>
        <end position="198"/>
    </location>
</feature>
<comment type="subcellular location">
    <subcellularLocation>
        <location evidence="1">Cell membrane</location>
        <topology evidence="1">Multi-pass membrane protein</topology>
    </subcellularLocation>
</comment>
<feature type="transmembrane region" description="Helical" evidence="7">
    <location>
        <begin position="318"/>
        <end position="342"/>
    </location>
</feature>
<dbReference type="InterPro" id="IPR050171">
    <property type="entry name" value="MFS_Transporters"/>
</dbReference>
<evidence type="ECO:0000256" key="5">
    <source>
        <dbReference type="ARBA" id="ARBA00022989"/>
    </source>
</evidence>
<dbReference type="PANTHER" id="PTHR23517:SF3">
    <property type="entry name" value="INTEGRAL MEMBRANE TRANSPORT PROTEIN"/>
    <property type="match status" value="1"/>
</dbReference>
<comment type="caution">
    <text evidence="9">The sequence shown here is derived from an EMBL/GenBank/DDBJ whole genome shotgun (WGS) entry which is preliminary data.</text>
</comment>
<feature type="transmembrane region" description="Helical" evidence="7">
    <location>
        <begin position="113"/>
        <end position="133"/>
    </location>
</feature>
<keyword evidence="6 7" id="KW-0472">Membrane</keyword>
<accession>A0A833JBA1</accession>
<dbReference type="InterPro" id="IPR005829">
    <property type="entry name" value="Sugar_transporter_CS"/>
</dbReference>
<feature type="transmembrane region" description="Helical" evidence="7">
    <location>
        <begin position="382"/>
        <end position="402"/>
    </location>
</feature>
<dbReference type="InterPro" id="IPR020846">
    <property type="entry name" value="MFS_dom"/>
</dbReference>
<feature type="transmembrane region" description="Helical" evidence="7">
    <location>
        <begin position="266"/>
        <end position="284"/>
    </location>
</feature>
<keyword evidence="2" id="KW-0813">Transport</keyword>
<name>A0A833JBA1_9BACT</name>
<dbReference type="GO" id="GO:0022857">
    <property type="term" value="F:transmembrane transporter activity"/>
    <property type="evidence" value="ECO:0007669"/>
    <property type="project" value="InterPro"/>
</dbReference>
<evidence type="ECO:0000256" key="2">
    <source>
        <dbReference type="ARBA" id="ARBA00022448"/>
    </source>
</evidence>
<organism evidence="9 10">
    <name type="scientific">Fluviispira multicolorata</name>
    <dbReference type="NCBI Taxonomy" id="2654512"/>
    <lineage>
        <taxon>Bacteria</taxon>
        <taxon>Pseudomonadati</taxon>
        <taxon>Bdellovibrionota</taxon>
        <taxon>Oligoflexia</taxon>
        <taxon>Silvanigrellales</taxon>
        <taxon>Silvanigrellaceae</taxon>
        <taxon>Fluviispira</taxon>
    </lineage>
</organism>
<evidence type="ECO:0000256" key="1">
    <source>
        <dbReference type="ARBA" id="ARBA00004651"/>
    </source>
</evidence>
<dbReference type="PROSITE" id="PS50850">
    <property type="entry name" value="MFS"/>
    <property type="match status" value="1"/>
</dbReference>
<feature type="transmembrane region" description="Helical" evidence="7">
    <location>
        <begin position="229"/>
        <end position="246"/>
    </location>
</feature>
<keyword evidence="3" id="KW-1003">Cell membrane</keyword>
<keyword evidence="5 7" id="KW-1133">Transmembrane helix</keyword>